<protein>
    <submittedName>
        <fullName evidence="4">Helicase SNF2</fullName>
    </submittedName>
</protein>
<keyword evidence="1" id="KW-0378">Hydrolase</keyword>
<reference evidence="4" key="1">
    <citation type="submission" date="2016-01" db="EMBL/GenBank/DDBJ databases">
        <authorList>
            <person name="Peeters C."/>
        </authorList>
    </citation>
    <scope>NUCLEOTIDE SEQUENCE [LARGE SCALE GENOMIC DNA]</scope>
    <source>
        <strain evidence="4">LMG 29317</strain>
    </source>
</reference>
<dbReference type="GO" id="GO:0005524">
    <property type="term" value="F:ATP binding"/>
    <property type="evidence" value="ECO:0007669"/>
    <property type="project" value="InterPro"/>
</dbReference>
<dbReference type="GO" id="GO:0016787">
    <property type="term" value="F:hydrolase activity"/>
    <property type="evidence" value="ECO:0007669"/>
    <property type="project" value="UniProtKB-KW"/>
</dbReference>
<dbReference type="InterPro" id="IPR038718">
    <property type="entry name" value="SNF2-like_sf"/>
</dbReference>
<dbReference type="PROSITE" id="PS51192">
    <property type="entry name" value="HELICASE_ATP_BIND_1"/>
    <property type="match status" value="1"/>
</dbReference>
<dbReference type="InterPro" id="IPR011335">
    <property type="entry name" value="Restrct_endonuc-II-like"/>
</dbReference>
<dbReference type="PANTHER" id="PTHR45629:SF7">
    <property type="entry name" value="DNA EXCISION REPAIR PROTEIN ERCC-6-RELATED"/>
    <property type="match status" value="1"/>
</dbReference>
<sequence>MAFLDIFKRKSKSEDIGPDLRPEWTGEGISFRVAPALSEATVEAFQSRVYDVAADEFVIAHHLLQMVEAGRARLNVDSVVIAWTDHYRLANSPDHDTLFANIGLPEEAAFQPVIDCHGTLSDTDFDPFVSEWERAGRVVRSSAQAGAIFVVDGQASLLPERAWALVEALNVFRHRPDTQRSQHDNELGWGTIRTLADAASALYASQYLATTHVVTPDKLRLLIDKDDTPFGRVQTVTPTFDGAPEGWIRAFDRLSKVQPHYDFTSGTQGRVRVVLSEPVRKVLGAIKRAMPGRRVAGVEAERLLHNPWAVLGDSAGEVIDEDDFVREKASLGALSTVFSVQSRMSDGRIESVELVVTEHFADGAARTSASVFESSLELAEFAASLEDALKLEREQFPWNEFDLTIDAEATQQFELAQHLLVLWRNQSDGRIDFEDIYLLDGYSERITGIGVAKPVYVPAMQSASQREDSDGWLPSELTPMISVTLAGQDGSVMIPLTTDWVKDFEEKVSLAQSEGRAEVTDAALPTAIETKQARQLVDSLTAMIDAGNKVKVEQGDTDRQTRKNKESLLVKTNFNEIDYQEQRRSLLSLPLDRVAVLPGTLRPGIELKKHQLHGVTWFQNLVSHSPADCRGALLADDMGLGKTLQLLTLLGWFYEAHPDGKPSLVVAPKSLLQNWSNEIERFFNPSYPPHLVLHGEALRHRKQPVALIDEQLQTRGITDLLRPDWIGVNKIVITTYEALTGYEFTFARQEFAFVICDEAQRIKTPGTRVTLAAKKLKANFRICCTGTPVENSLADLWCLFDFVQPGLLGALETFGKMYRRPIECQTHEQRAALDELQALIAPQTLRRTKEEIASELTRKHFVLQALNDAASTLSAAPLENERLEIRLSDHQHALYKNGLQKLQDAAAERDARRRATLSFGALHHMKAVCAEPYCLPGNKFVPDKRGLEAHLDNSPKMQWLLNELGRVERCAEKAIVFTELREVQTALSYFIHERFRIKPFVVNGDTQGRQGIIDRFSASRGFNVIILSTLAAGAGLNVTAANHVFHFTRAWNAAKENQATDRAYRIGQQKDVFVYCPTVVADFPTFELRLDQMLKRKGKLAGTTMSGSSMEQMLNGSPDDIKVSDLLRDVSDGEASHRRPQPVTLDDVVRLDGSAFEYFCRLLWEKQGYVASVTKKSGGDGGIDIVALRGNEGELLQCKSSLSAGIGWDAIKEVSAGAAGYQNAYKNTTFRRVCVTNQRFNTGAHEQARMNRVRLVEREQIEGLLAKHPVYADELDDQIIFGIGV</sequence>
<dbReference type="Gene3D" id="3.40.1350.10">
    <property type="match status" value="1"/>
</dbReference>
<keyword evidence="4" id="KW-0067">ATP-binding</keyword>
<dbReference type="RefSeq" id="WP_061151853.1">
    <property type="nucleotide sequence ID" value="NZ_FCOM02000073.1"/>
</dbReference>
<dbReference type="InterPro" id="IPR001650">
    <property type="entry name" value="Helicase_C-like"/>
</dbReference>
<keyword evidence="4" id="KW-0347">Helicase</keyword>
<name>A0A158L0V0_9BURK</name>
<dbReference type="Pfam" id="PF04471">
    <property type="entry name" value="Mrr_cat"/>
    <property type="match status" value="1"/>
</dbReference>
<evidence type="ECO:0000259" key="2">
    <source>
        <dbReference type="PROSITE" id="PS51192"/>
    </source>
</evidence>
<dbReference type="GO" id="GO:0003677">
    <property type="term" value="F:DNA binding"/>
    <property type="evidence" value="ECO:0007669"/>
    <property type="project" value="InterPro"/>
</dbReference>
<evidence type="ECO:0000313" key="4">
    <source>
        <dbReference type="EMBL" id="SAL86470.1"/>
    </source>
</evidence>
<dbReference type="PANTHER" id="PTHR45629">
    <property type="entry name" value="SNF2/RAD54 FAMILY MEMBER"/>
    <property type="match status" value="1"/>
</dbReference>
<evidence type="ECO:0000313" key="5">
    <source>
        <dbReference type="Proteomes" id="UP000055019"/>
    </source>
</evidence>
<dbReference type="GO" id="GO:0004519">
    <property type="term" value="F:endonuclease activity"/>
    <property type="evidence" value="ECO:0007669"/>
    <property type="project" value="InterPro"/>
</dbReference>
<dbReference type="SUPFAM" id="SSF52540">
    <property type="entry name" value="P-loop containing nucleoside triphosphate hydrolases"/>
    <property type="match status" value="2"/>
</dbReference>
<dbReference type="SUPFAM" id="SSF52980">
    <property type="entry name" value="Restriction endonuclease-like"/>
    <property type="match status" value="1"/>
</dbReference>
<dbReference type="InterPro" id="IPR014001">
    <property type="entry name" value="Helicase_ATP-bd"/>
</dbReference>
<evidence type="ECO:0000259" key="3">
    <source>
        <dbReference type="PROSITE" id="PS51194"/>
    </source>
</evidence>
<dbReference type="EMBL" id="FCOM02000073">
    <property type="protein sequence ID" value="SAL86470.1"/>
    <property type="molecule type" value="Genomic_DNA"/>
</dbReference>
<dbReference type="Pfam" id="PF00271">
    <property type="entry name" value="Helicase_C"/>
    <property type="match status" value="1"/>
</dbReference>
<dbReference type="InterPro" id="IPR000330">
    <property type="entry name" value="SNF2_N"/>
</dbReference>
<comment type="caution">
    <text evidence="4">The sequence shown here is derived from an EMBL/GenBank/DDBJ whole genome shotgun (WGS) entry which is preliminary data.</text>
</comment>
<dbReference type="SMART" id="SM00487">
    <property type="entry name" value="DEXDc"/>
    <property type="match status" value="1"/>
</dbReference>
<dbReference type="InterPro" id="IPR049730">
    <property type="entry name" value="SNF2/RAD54-like_C"/>
</dbReference>
<evidence type="ECO:0000256" key="1">
    <source>
        <dbReference type="ARBA" id="ARBA00022801"/>
    </source>
</evidence>
<feature type="domain" description="Helicase ATP-binding" evidence="2">
    <location>
        <begin position="623"/>
        <end position="806"/>
    </location>
</feature>
<dbReference type="Proteomes" id="UP000055019">
    <property type="component" value="Unassembled WGS sequence"/>
</dbReference>
<dbReference type="Pfam" id="PF00176">
    <property type="entry name" value="SNF2-rel_dom"/>
    <property type="match status" value="1"/>
</dbReference>
<feature type="domain" description="Helicase C-terminal" evidence="3">
    <location>
        <begin position="962"/>
        <end position="1111"/>
    </location>
</feature>
<accession>A0A158L0V0</accession>
<dbReference type="InterPro" id="IPR050496">
    <property type="entry name" value="SNF2_RAD54_helicase_repair"/>
</dbReference>
<keyword evidence="4" id="KW-0547">Nucleotide-binding</keyword>
<dbReference type="PROSITE" id="PS51194">
    <property type="entry name" value="HELICASE_CTER"/>
    <property type="match status" value="1"/>
</dbReference>
<dbReference type="Gene3D" id="3.40.50.300">
    <property type="entry name" value="P-loop containing nucleotide triphosphate hydrolases"/>
    <property type="match status" value="1"/>
</dbReference>
<dbReference type="OrthoDB" id="9760715at2"/>
<organism evidence="4 5">
    <name type="scientific">Caballeronia arvi</name>
    <dbReference type="NCBI Taxonomy" id="1777135"/>
    <lineage>
        <taxon>Bacteria</taxon>
        <taxon>Pseudomonadati</taxon>
        <taxon>Pseudomonadota</taxon>
        <taxon>Betaproteobacteria</taxon>
        <taxon>Burkholderiales</taxon>
        <taxon>Burkholderiaceae</taxon>
        <taxon>Caballeronia</taxon>
    </lineage>
</organism>
<proteinExistence type="predicted"/>
<dbReference type="GO" id="GO:0004386">
    <property type="term" value="F:helicase activity"/>
    <property type="evidence" value="ECO:0007669"/>
    <property type="project" value="UniProtKB-KW"/>
</dbReference>
<dbReference type="InterPro" id="IPR007560">
    <property type="entry name" value="Restrct_endonuc_IV_Mrr"/>
</dbReference>
<dbReference type="GO" id="GO:0009307">
    <property type="term" value="P:DNA restriction-modification system"/>
    <property type="evidence" value="ECO:0007669"/>
    <property type="project" value="InterPro"/>
</dbReference>
<dbReference type="InterPro" id="IPR011856">
    <property type="entry name" value="tRNA_endonuc-like_dom_sf"/>
</dbReference>
<keyword evidence="5" id="KW-1185">Reference proteome</keyword>
<dbReference type="InterPro" id="IPR027417">
    <property type="entry name" value="P-loop_NTPase"/>
</dbReference>
<dbReference type="CDD" id="cd18793">
    <property type="entry name" value="SF2_C_SNF"/>
    <property type="match status" value="1"/>
</dbReference>
<dbReference type="Gene3D" id="3.40.50.10810">
    <property type="entry name" value="Tandem AAA-ATPase domain"/>
    <property type="match status" value="1"/>
</dbReference>
<dbReference type="SMART" id="SM00490">
    <property type="entry name" value="HELICc"/>
    <property type="match status" value="1"/>
</dbReference>
<gene>
    <name evidence="4" type="ORF">AWB74_07716</name>
</gene>